<dbReference type="Proteomes" id="UP000663860">
    <property type="component" value="Unassembled WGS sequence"/>
</dbReference>
<comment type="caution">
    <text evidence="2">The sequence shown here is derived from an EMBL/GenBank/DDBJ whole genome shotgun (WGS) entry which is preliminary data.</text>
</comment>
<evidence type="ECO:0000313" key="2">
    <source>
        <dbReference type="EMBL" id="CAF4227814.1"/>
    </source>
</evidence>
<gene>
    <name evidence="1" type="ORF">IZO911_LOCUS29303</name>
    <name evidence="2" type="ORF">KXQ929_LOCUS41566</name>
</gene>
<sequence length="162" mass="19093">MKSVQHLRIDNENELKDFKYYFSNATTLTLQNNFSSTPNLITINLNHVISSNQLIKLVVERTKLSLTQLIELLHCTPYIHTLVFESIPLYGVNYNFIQQNQYFQLVPSTNVTFKEKCTLEKLQILVTLYSQIQHLTIRLREKNLKSYVRFLLEKTNRNTNPI</sequence>
<dbReference type="Proteomes" id="UP000663868">
    <property type="component" value="Unassembled WGS sequence"/>
</dbReference>
<reference evidence="2" key="1">
    <citation type="submission" date="2021-02" db="EMBL/GenBank/DDBJ databases">
        <authorList>
            <person name="Nowell W R."/>
        </authorList>
    </citation>
    <scope>NUCLEOTIDE SEQUENCE</scope>
</reference>
<evidence type="ECO:0000313" key="3">
    <source>
        <dbReference type="Proteomes" id="UP000663868"/>
    </source>
</evidence>
<dbReference type="EMBL" id="CAJOBB010009437">
    <property type="protein sequence ID" value="CAF4227814.1"/>
    <property type="molecule type" value="Genomic_DNA"/>
</dbReference>
<name>A0A820D5X9_9BILA</name>
<organism evidence="2 3">
    <name type="scientific">Adineta steineri</name>
    <dbReference type="NCBI Taxonomy" id="433720"/>
    <lineage>
        <taxon>Eukaryota</taxon>
        <taxon>Metazoa</taxon>
        <taxon>Spiralia</taxon>
        <taxon>Gnathifera</taxon>
        <taxon>Rotifera</taxon>
        <taxon>Eurotatoria</taxon>
        <taxon>Bdelloidea</taxon>
        <taxon>Adinetida</taxon>
        <taxon>Adinetidae</taxon>
        <taxon>Adineta</taxon>
    </lineage>
</organism>
<protein>
    <submittedName>
        <fullName evidence="2">Uncharacterized protein</fullName>
    </submittedName>
</protein>
<dbReference type="EMBL" id="CAJNOE010000433">
    <property type="protein sequence ID" value="CAF1213429.1"/>
    <property type="molecule type" value="Genomic_DNA"/>
</dbReference>
<evidence type="ECO:0000313" key="1">
    <source>
        <dbReference type="EMBL" id="CAF1213429.1"/>
    </source>
</evidence>
<dbReference type="AlphaFoldDB" id="A0A820D5X9"/>
<accession>A0A820D5X9</accession>
<proteinExistence type="predicted"/>